<feature type="transmembrane region" description="Helical" evidence="9">
    <location>
        <begin position="238"/>
        <end position="260"/>
    </location>
</feature>
<dbReference type="Gene3D" id="3.40.50.80">
    <property type="entry name" value="Nucleotide-binding domain of ferredoxin-NADP reductase (FNR) module"/>
    <property type="match status" value="1"/>
</dbReference>
<dbReference type="SFLD" id="SFLDG01168">
    <property type="entry name" value="Ferric_reductase_subgroup_(FRE"/>
    <property type="match status" value="1"/>
</dbReference>
<dbReference type="SUPFAM" id="SSF52343">
    <property type="entry name" value="Ferredoxin reductase-like, C-terminal NADP-linked domain"/>
    <property type="match status" value="1"/>
</dbReference>
<organism evidence="11 12">
    <name type="scientific">Sordaria macrospora</name>
    <dbReference type="NCBI Taxonomy" id="5147"/>
    <lineage>
        <taxon>Eukaryota</taxon>
        <taxon>Fungi</taxon>
        <taxon>Dikarya</taxon>
        <taxon>Ascomycota</taxon>
        <taxon>Pezizomycotina</taxon>
        <taxon>Sordariomycetes</taxon>
        <taxon>Sordariomycetidae</taxon>
        <taxon>Sordariales</taxon>
        <taxon>Sordariaceae</taxon>
        <taxon>Sordaria</taxon>
    </lineage>
</organism>
<keyword evidence="6 9" id="KW-0472">Membrane</keyword>
<dbReference type="Proteomes" id="UP000433876">
    <property type="component" value="Unassembled WGS sequence"/>
</dbReference>
<evidence type="ECO:0000256" key="9">
    <source>
        <dbReference type="SAM" id="Phobius"/>
    </source>
</evidence>
<evidence type="ECO:0000256" key="4">
    <source>
        <dbReference type="ARBA" id="ARBA00022989"/>
    </source>
</evidence>
<feature type="region of interest" description="Disordered" evidence="8">
    <location>
        <begin position="108"/>
        <end position="156"/>
    </location>
</feature>
<feature type="transmembrane region" description="Helical" evidence="9">
    <location>
        <begin position="352"/>
        <end position="373"/>
    </location>
</feature>
<dbReference type="CDD" id="cd06186">
    <property type="entry name" value="NOX_Duox_like_FAD_NADP"/>
    <property type="match status" value="1"/>
</dbReference>
<feature type="domain" description="FAD-binding FR-type" evidence="10">
    <location>
        <begin position="350"/>
        <end position="535"/>
    </location>
</feature>
<keyword evidence="4 9" id="KW-1133">Transmembrane helix</keyword>
<dbReference type="InterPro" id="IPR039261">
    <property type="entry name" value="FNR_nucleotide-bd"/>
</dbReference>
<proteinExistence type="predicted"/>
<evidence type="ECO:0000256" key="5">
    <source>
        <dbReference type="ARBA" id="ARBA00023065"/>
    </source>
</evidence>
<protein>
    <recommendedName>
        <fullName evidence="10">FAD-binding FR-type domain-containing protein</fullName>
    </recommendedName>
</protein>
<dbReference type="EMBL" id="NMPR01000013">
    <property type="protein sequence ID" value="KAA8635329.1"/>
    <property type="molecule type" value="Genomic_DNA"/>
</dbReference>
<dbReference type="GO" id="GO:0006826">
    <property type="term" value="P:iron ion transport"/>
    <property type="evidence" value="ECO:0007669"/>
    <property type="project" value="TreeGrafter"/>
</dbReference>
<name>A0A8S9A0D8_SORMA</name>
<dbReference type="PANTHER" id="PTHR32361">
    <property type="entry name" value="FERRIC/CUPRIC REDUCTASE TRANSMEMBRANE COMPONENT"/>
    <property type="match status" value="1"/>
</dbReference>
<dbReference type="GO" id="GO:0000293">
    <property type="term" value="F:ferric-chelate reductase activity"/>
    <property type="evidence" value="ECO:0007669"/>
    <property type="project" value="TreeGrafter"/>
</dbReference>
<evidence type="ECO:0000256" key="1">
    <source>
        <dbReference type="ARBA" id="ARBA00004141"/>
    </source>
</evidence>
<accession>A0A8S9A0D8</accession>
<dbReference type="OMA" id="HPFTIFS"/>
<feature type="transmembrane region" description="Helical" evidence="9">
    <location>
        <begin position="70"/>
        <end position="91"/>
    </location>
</feature>
<dbReference type="PANTHER" id="PTHR32361:SF9">
    <property type="entry name" value="FERRIC REDUCTASE TRANSMEMBRANE COMPONENT 3-RELATED"/>
    <property type="match status" value="1"/>
</dbReference>
<dbReference type="SFLD" id="SFLDS00052">
    <property type="entry name" value="Ferric_Reductase_Domain"/>
    <property type="match status" value="1"/>
</dbReference>
<evidence type="ECO:0000313" key="11">
    <source>
        <dbReference type="EMBL" id="KAA8635329.1"/>
    </source>
</evidence>
<dbReference type="InterPro" id="IPR017927">
    <property type="entry name" value="FAD-bd_FR_type"/>
</dbReference>
<evidence type="ECO:0000256" key="3">
    <source>
        <dbReference type="ARBA" id="ARBA00022692"/>
    </source>
</evidence>
<dbReference type="PROSITE" id="PS51384">
    <property type="entry name" value="FAD_FR"/>
    <property type="match status" value="1"/>
</dbReference>
<evidence type="ECO:0000256" key="6">
    <source>
        <dbReference type="ARBA" id="ARBA00023136"/>
    </source>
</evidence>
<dbReference type="Pfam" id="PF08022">
    <property type="entry name" value="FAD_binding_8"/>
    <property type="match status" value="1"/>
</dbReference>
<dbReference type="Pfam" id="PF01794">
    <property type="entry name" value="Ferric_reduct"/>
    <property type="match status" value="1"/>
</dbReference>
<reference evidence="11 12" key="1">
    <citation type="submission" date="2017-07" db="EMBL/GenBank/DDBJ databases">
        <title>Genome sequence of the Sordaria macrospora wild type strain R19027.</title>
        <authorList>
            <person name="Nowrousian M."/>
            <person name="Teichert I."/>
            <person name="Kueck U."/>
        </authorList>
    </citation>
    <scope>NUCLEOTIDE SEQUENCE [LARGE SCALE GENOMIC DNA]</scope>
    <source>
        <strain evidence="11 12">R19027</strain>
        <tissue evidence="11">Mycelium</tissue>
    </source>
</reference>
<feature type="transmembrane region" description="Helical" evidence="9">
    <location>
        <begin position="215"/>
        <end position="232"/>
    </location>
</feature>
<feature type="compositionally biased region" description="Low complexity" evidence="8">
    <location>
        <begin position="110"/>
        <end position="151"/>
    </location>
</feature>
<comment type="caution">
    <text evidence="11">The sequence shown here is derived from an EMBL/GenBank/DDBJ whole genome shotgun (WGS) entry which is preliminary data.</text>
</comment>
<evidence type="ECO:0000313" key="12">
    <source>
        <dbReference type="Proteomes" id="UP000433876"/>
    </source>
</evidence>
<evidence type="ECO:0000256" key="7">
    <source>
        <dbReference type="ARBA" id="ARBA00023180"/>
    </source>
</evidence>
<evidence type="ECO:0000256" key="8">
    <source>
        <dbReference type="SAM" id="MobiDB-lite"/>
    </source>
</evidence>
<dbReference type="InterPro" id="IPR013112">
    <property type="entry name" value="FAD-bd_8"/>
</dbReference>
<dbReference type="InterPro" id="IPR013130">
    <property type="entry name" value="Fe3_Rdtase_TM_dom"/>
</dbReference>
<dbReference type="GO" id="GO:0005886">
    <property type="term" value="C:plasma membrane"/>
    <property type="evidence" value="ECO:0007669"/>
    <property type="project" value="TreeGrafter"/>
</dbReference>
<sequence>MDYAQKAAWACDALRNAISAVSSVSSSSSILAVRDVMNSNEEGGNPLDLVPPDKLEYLLKLVQAIFDARFIAGCYNIAVVLTIAVFAILHWRKSRNDRRQWLARIRGTKSDSAQKTTAKTTATTTTRTIQTSSSPASSSRSSPGTSTPTGGDWKDNLVDLERSPLLWGRTSSLTINSTRLDRKPSLSSTISSWLARQPPPIPIVNRTLPSNGTSLFITFWILLNVLFQMFLIPLRWDFFFVFGDKMGFMFIVNLPLLYLLSAKNQPLRVLTGYSYEALNIFHRRVGEMMCFMAAVHFASMVIWQFVLAEDWMLASKSAWAYFTHPLILCGLGAFVSYELLYFTSLGSFRQRWYELFLASHVVLQIAALVFLWFHYYTSQPYVGLSLLIFVLDRLVWRLRLKRATVIADIEVLEDGQTYLLSADWDIIPSAHSRGNQPWWKFNSNKSILNGWSPTDHVFLTVPSLGGSHALQAHPFTIASAAPVVTSTEQQPTHAWFNLLIRSYAGFTSDLLRHAQAGHTRVSVQLDGPYGSSHALDMLRASGSAILVAGGSGIAVTFPLVWALLQRSEEDVPSDVRKEDDDDDDSLGVDVDEDDDEEDKVLSVRSGSGSLTRQKQRVHMLWVTHSRSHRDWIPQEQFDELVALGLDLVIPEPTEEAGRPDVAGIVKGWILDAASDGLESAVVVSGPDGLNRTVRNTCADVIGEGLDVRIAVEKFGW</sequence>
<feature type="transmembrane region" description="Helical" evidence="9">
    <location>
        <begin position="318"/>
        <end position="340"/>
    </location>
</feature>
<comment type="subcellular location">
    <subcellularLocation>
        <location evidence="1">Membrane</location>
        <topology evidence="1">Multi-pass membrane protein</topology>
    </subcellularLocation>
</comment>
<keyword evidence="3 9" id="KW-0812">Transmembrane</keyword>
<keyword evidence="2" id="KW-0813">Transport</keyword>
<dbReference type="GO" id="GO:0015677">
    <property type="term" value="P:copper ion import"/>
    <property type="evidence" value="ECO:0007669"/>
    <property type="project" value="TreeGrafter"/>
</dbReference>
<evidence type="ECO:0000259" key="10">
    <source>
        <dbReference type="PROSITE" id="PS51384"/>
    </source>
</evidence>
<dbReference type="VEuPathDB" id="FungiDB:SMAC_01564"/>
<dbReference type="InterPro" id="IPR051410">
    <property type="entry name" value="Ferric/Cupric_Reductase"/>
</dbReference>
<feature type="compositionally biased region" description="Acidic residues" evidence="8">
    <location>
        <begin position="579"/>
        <end position="598"/>
    </location>
</feature>
<keyword evidence="7" id="KW-0325">Glycoprotein</keyword>
<keyword evidence="5" id="KW-0406">Ion transport</keyword>
<feature type="transmembrane region" description="Helical" evidence="9">
    <location>
        <begin position="288"/>
        <end position="306"/>
    </location>
</feature>
<dbReference type="AlphaFoldDB" id="A0A8S9A0D8"/>
<feature type="region of interest" description="Disordered" evidence="8">
    <location>
        <begin position="571"/>
        <end position="607"/>
    </location>
</feature>
<dbReference type="GO" id="GO:0006879">
    <property type="term" value="P:intracellular iron ion homeostasis"/>
    <property type="evidence" value="ECO:0007669"/>
    <property type="project" value="TreeGrafter"/>
</dbReference>
<gene>
    <name evidence="11" type="ORF">SMACR_01564</name>
</gene>
<evidence type="ECO:0000256" key="2">
    <source>
        <dbReference type="ARBA" id="ARBA00022448"/>
    </source>
</evidence>